<proteinExistence type="predicted"/>
<reference evidence="2" key="1">
    <citation type="submission" date="2014-12" db="EMBL/GenBank/DDBJ databases">
        <title>Insight into the proteome of Arion vulgaris.</title>
        <authorList>
            <person name="Aradska J."/>
            <person name="Bulat T."/>
            <person name="Smidak R."/>
            <person name="Sarate P."/>
            <person name="Gangsoo J."/>
            <person name="Sialana F."/>
            <person name="Bilban M."/>
            <person name="Lubec G."/>
        </authorList>
    </citation>
    <scope>NUCLEOTIDE SEQUENCE</scope>
    <source>
        <tissue evidence="2">Skin</tissue>
    </source>
</reference>
<protein>
    <submittedName>
        <fullName evidence="2">Uncharacterized protein</fullName>
    </submittedName>
</protein>
<organism evidence="2">
    <name type="scientific">Arion vulgaris</name>
    <dbReference type="NCBI Taxonomy" id="1028688"/>
    <lineage>
        <taxon>Eukaryota</taxon>
        <taxon>Metazoa</taxon>
        <taxon>Spiralia</taxon>
        <taxon>Lophotrochozoa</taxon>
        <taxon>Mollusca</taxon>
        <taxon>Gastropoda</taxon>
        <taxon>Heterobranchia</taxon>
        <taxon>Euthyneura</taxon>
        <taxon>Panpulmonata</taxon>
        <taxon>Eupulmonata</taxon>
        <taxon>Stylommatophora</taxon>
        <taxon>Helicina</taxon>
        <taxon>Arionoidea</taxon>
        <taxon>Arionidae</taxon>
        <taxon>Arion</taxon>
    </lineage>
</organism>
<name>A0A0B6YK98_9EUPU</name>
<sequence length="104" mass="12053">CSQSFIIGETQNEMTVNNLPIEDKDLFNHRYRLYYDDETTPCQSVKKLENPKSLKALSASSVIAENFKQLPRDSCLSYDKMQRTSDQQSEQSDRKKQQTENNLA</sequence>
<evidence type="ECO:0000256" key="1">
    <source>
        <dbReference type="SAM" id="MobiDB-lite"/>
    </source>
</evidence>
<accession>A0A0B6YK98</accession>
<feature type="region of interest" description="Disordered" evidence="1">
    <location>
        <begin position="75"/>
        <end position="104"/>
    </location>
</feature>
<dbReference type="AlphaFoldDB" id="A0A0B6YK98"/>
<gene>
    <name evidence="2" type="primary">ORF28072</name>
</gene>
<feature type="non-terminal residue" evidence="2">
    <location>
        <position position="104"/>
    </location>
</feature>
<evidence type="ECO:0000313" key="2">
    <source>
        <dbReference type="EMBL" id="CEK56612.1"/>
    </source>
</evidence>
<feature type="non-terminal residue" evidence="2">
    <location>
        <position position="1"/>
    </location>
</feature>
<dbReference type="EMBL" id="HACG01009747">
    <property type="protein sequence ID" value="CEK56612.1"/>
    <property type="molecule type" value="Transcribed_RNA"/>
</dbReference>